<accession>A0ABP8ZFM8</accession>
<evidence type="ECO:0000313" key="3">
    <source>
        <dbReference type="Proteomes" id="UP001499882"/>
    </source>
</evidence>
<keyword evidence="1" id="KW-1133">Transmembrane helix</keyword>
<dbReference type="RefSeq" id="WP_345529391.1">
    <property type="nucleotide sequence ID" value="NZ_BAABKN010000031.1"/>
</dbReference>
<proteinExistence type="predicted"/>
<evidence type="ECO:0000256" key="1">
    <source>
        <dbReference type="SAM" id="Phobius"/>
    </source>
</evidence>
<keyword evidence="1" id="KW-0472">Membrane</keyword>
<feature type="transmembrane region" description="Helical" evidence="1">
    <location>
        <begin position="49"/>
        <end position="71"/>
    </location>
</feature>
<comment type="caution">
    <text evidence="2">The sequence shown here is derived from an EMBL/GenBank/DDBJ whole genome shotgun (WGS) entry which is preliminary data.</text>
</comment>
<keyword evidence="3" id="KW-1185">Reference proteome</keyword>
<sequence length="109" mass="11153">MSYRSVTAAVAVAYVAASVPVGAYAVWAAMASYGDRHSSDGITRAQFPFSVFVLSASAATILLVLGSGVAARKRRTGGRALRFVGTVAALPPLLLASFGPSRGTTARCC</sequence>
<reference evidence="3" key="1">
    <citation type="journal article" date="2019" name="Int. J. Syst. Evol. Microbiol.">
        <title>The Global Catalogue of Microorganisms (GCM) 10K type strain sequencing project: providing services to taxonomists for standard genome sequencing and annotation.</title>
        <authorList>
            <consortium name="The Broad Institute Genomics Platform"/>
            <consortium name="The Broad Institute Genome Sequencing Center for Infectious Disease"/>
            <person name="Wu L."/>
            <person name="Ma J."/>
        </authorList>
    </citation>
    <scope>NUCLEOTIDE SEQUENCE [LARGE SCALE GENOMIC DNA]</scope>
    <source>
        <strain evidence="3">JCM 18532</strain>
    </source>
</reference>
<dbReference type="Proteomes" id="UP001499882">
    <property type="component" value="Unassembled WGS sequence"/>
</dbReference>
<organism evidence="2 3">
    <name type="scientific">Nocardioides endophyticus</name>
    <dbReference type="NCBI Taxonomy" id="1353775"/>
    <lineage>
        <taxon>Bacteria</taxon>
        <taxon>Bacillati</taxon>
        <taxon>Actinomycetota</taxon>
        <taxon>Actinomycetes</taxon>
        <taxon>Propionibacteriales</taxon>
        <taxon>Nocardioidaceae</taxon>
        <taxon>Nocardioides</taxon>
    </lineage>
</organism>
<keyword evidence="1" id="KW-0812">Transmembrane</keyword>
<name>A0ABP8ZFM8_9ACTN</name>
<evidence type="ECO:0000313" key="2">
    <source>
        <dbReference type="EMBL" id="GAA4755098.1"/>
    </source>
</evidence>
<dbReference type="EMBL" id="BAABKN010000031">
    <property type="protein sequence ID" value="GAA4755098.1"/>
    <property type="molecule type" value="Genomic_DNA"/>
</dbReference>
<protein>
    <recommendedName>
        <fullName evidence="4">DUF998 domain-containing protein</fullName>
    </recommendedName>
</protein>
<evidence type="ECO:0008006" key="4">
    <source>
        <dbReference type="Google" id="ProtNLM"/>
    </source>
</evidence>
<gene>
    <name evidence="2" type="ORF">GCM10023350_45690</name>
</gene>